<evidence type="ECO:0000313" key="1">
    <source>
        <dbReference type="EMBL" id="MFC2968145.1"/>
    </source>
</evidence>
<dbReference type="EMBL" id="JBHRSK010000004">
    <property type="protein sequence ID" value="MFC2968145.1"/>
    <property type="molecule type" value="Genomic_DNA"/>
</dbReference>
<sequence>MVLEIVLGVLAVALVGLAGFLTFGPGIAEKGMNSVIPHDPYEVPEAARALHERLVIGDWHCDSLLWKRDLLRRGRRGHVDLPRLREGNVALQVFTTVTCVPVGRNVIQNEPGGDRITLLAMAQLWPMRTWWSLCERGLYQAQKLHRFAARAPGELRVLRTRGDLQALLAARAGGQPVVGAVLGAEGAHVLDARIENLDRLWDAGFRLIGLHHFLDTEMGGSLHGASGAGLTDYGRRVVAKLVEKGFIIDLTHSSVQTARDVLAMTEVPLVVSHTGICSHCQSPRNFPDDLMQDIVARGGVAGIGYWQEVIGDTSPAGIAAAIRAAIEVLGEDHVSLGSDFDGTVPEPFDASELAVVTAALLQAGLDQATIAKVMGGNMVRVLDRMLPDA</sequence>
<dbReference type="Pfam" id="PF01244">
    <property type="entry name" value="Peptidase_M19"/>
    <property type="match status" value="1"/>
</dbReference>
<dbReference type="Proteomes" id="UP001595443">
    <property type="component" value="Unassembled WGS sequence"/>
</dbReference>
<comment type="caution">
    <text evidence="1">The sequence shown here is derived from an EMBL/GenBank/DDBJ whole genome shotgun (WGS) entry which is preliminary data.</text>
</comment>
<dbReference type="SUPFAM" id="SSF51556">
    <property type="entry name" value="Metallo-dependent hydrolases"/>
    <property type="match status" value="1"/>
</dbReference>
<organism evidence="1 2">
    <name type="scientific">Acidimangrovimonas pyrenivorans</name>
    <dbReference type="NCBI Taxonomy" id="2030798"/>
    <lineage>
        <taxon>Bacteria</taxon>
        <taxon>Pseudomonadati</taxon>
        <taxon>Pseudomonadota</taxon>
        <taxon>Alphaproteobacteria</taxon>
        <taxon>Rhodobacterales</taxon>
        <taxon>Paracoccaceae</taxon>
        <taxon>Acidimangrovimonas</taxon>
    </lineage>
</organism>
<name>A0ABV7AGC6_9RHOB</name>
<proteinExistence type="predicted"/>
<dbReference type="Gene3D" id="3.20.20.140">
    <property type="entry name" value="Metal-dependent hydrolases"/>
    <property type="match status" value="1"/>
</dbReference>
<reference evidence="2" key="1">
    <citation type="journal article" date="2019" name="Int. J. Syst. Evol. Microbiol.">
        <title>The Global Catalogue of Microorganisms (GCM) 10K type strain sequencing project: providing services to taxonomists for standard genome sequencing and annotation.</title>
        <authorList>
            <consortium name="The Broad Institute Genomics Platform"/>
            <consortium name="The Broad Institute Genome Sequencing Center for Infectious Disease"/>
            <person name="Wu L."/>
            <person name="Ma J."/>
        </authorList>
    </citation>
    <scope>NUCLEOTIDE SEQUENCE [LARGE SCALE GENOMIC DNA]</scope>
    <source>
        <strain evidence="2">KCTC 62192</strain>
    </source>
</reference>
<dbReference type="PROSITE" id="PS51365">
    <property type="entry name" value="RENAL_DIPEPTIDASE_2"/>
    <property type="match status" value="1"/>
</dbReference>
<evidence type="ECO:0000313" key="2">
    <source>
        <dbReference type="Proteomes" id="UP001595443"/>
    </source>
</evidence>
<dbReference type="RefSeq" id="WP_377832819.1">
    <property type="nucleotide sequence ID" value="NZ_JBHRSK010000004.1"/>
</dbReference>
<dbReference type="InterPro" id="IPR008257">
    <property type="entry name" value="Pept_M19"/>
</dbReference>
<gene>
    <name evidence="1" type="ORF">ACFOES_08570</name>
</gene>
<protein>
    <submittedName>
        <fullName evidence="1">Dipeptidase</fullName>
    </submittedName>
</protein>
<dbReference type="PANTHER" id="PTHR10443">
    <property type="entry name" value="MICROSOMAL DIPEPTIDASE"/>
    <property type="match status" value="1"/>
</dbReference>
<accession>A0ABV7AGC6</accession>
<dbReference type="PANTHER" id="PTHR10443:SF12">
    <property type="entry name" value="DIPEPTIDASE"/>
    <property type="match status" value="1"/>
</dbReference>
<keyword evidence="2" id="KW-1185">Reference proteome</keyword>
<dbReference type="InterPro" id="IPR032466">
    <property type="entry name" value="Metal_Hydrolase"/>
</dbReference>